<evidence type="ECO:0000256" key="3">
    <source>
        <dbReference type="ARBA" id="ARBA00022525"/>
    </source>
</evidence>
<feature type="compositionally biased region" description="Basic and acidic residues" evidence="6">
    <location>
        <begin position="74"/>
        <end position="87"/>
    </location>
</feature>
<evidence type="ECO:0000256" key="5">
    <source>
        <dbReference type="ARBA" id="ARBA00023088"/>
    </source>
</evidence>
<evidence type="ECO:0000313" key="11">
    <source>
        <dbReference type="Proteomes" id="UP000501076"/>
    </source>
</evidence>
<feature type="region of interest" description="Disordered" evidence="6">
    <location>
        <begin position="68"/>
        <end position="185"/>
    </location>
</feature>
<evidence type="ECO:0000256" key="8">
    <source>
        <dbReference type="SAM" id="SignalP"/>
    </source>
</evidence>
<protein>
    <submittedName>
        <fullName evidence="10">LPXTG cell wall anchor domain-containing protein</fullName>
    </submittedName>
</protein>
<evidence type="ECO:0000313" key="10">
    <source>
        <dbReference type="EMBL" id="QJX80075.1"/>
    </source>
</evidence>
<keyword evidence="7" id="KW-0812">Transmembrane</keyword>
<dbReference type="Proteomes" id="UP000501076">
    <property type="component" value="Plasmid pFDU301A"/>
</dbReference>
<evidence type="ECO:0000256" key="1">
    <source>
        <dbReference type="ARBA" id="ARBA00004168"/>
    </source>
</evidence>
<accession>A0A6M6E905</accession>
<feature type="compositionally biased region" description="Basic and acidic residues" evidence="6">
    <location>
        <begin position="106"/>
        <end position="162"/>
    </location>
</feature>
<dbReference type="InterPro" id="IPR019931">
    <property type="entry name" value="LPXTG_anchor"/>
</dbReference>
<keyword evidence="4 8" id="KW-0732">Signal</keyword>
<organism evidence="10 11">
    <name type="scientific">Priestia megaterium</name>
    <name type="common">Bacillus megaterium</name>
    <dbReference type="NCBI Taxonomy" id="1404"/>
    <lineage>
        <taxon>Bacteria</taxon>
        <taxon>Bacillati</taxon>
        <taxon>Bacillota</taxon>
        <taxon>Bacilli</taxon>
        <taxon>Bacillales</taxon>
        <taxon>Bacillaceae</taxon>
        <taxon>Priestia</taxon>
    </lineage>
</organism>
<dbReference type="EMBL" id="CP045273">
    <property type="protein sequence ID" value="QJX80075.1"/>
    <property type="molecule type" value="Genomic_DNA"/>
</dbReference>
<proteinExistence type="predicted"/>
<dbReference type="AlphaFoldDB" id="A0A6M6E905"/>
<name>A0A6M6E905_PRIMG</name>
<geneLocation type="plasmid" evidence="11">
    <name>pfdu301a</name>
</geneLocation>
<gene>
    <name evidence="10" type="ORF">FDZ14_28680</name>
</gene>
<feature type="signal peptide" evidence="8">
    <location>
        <begin position="1"/>
        <end position="25"/>
    </location>
</feature>
<feature type="chain" id="PRO_5038841434" evidence="8">
    <location>
        <begin position="26"/>
        <end position="211"/>
    </location>
</feature>
<comment type="subcellular location">
    <subcellularLocation>
        <location evidence="1">Secreted</location>
        <location evidence="1">Cell wall</location>
        <topology evidence="1">Peptidoglycan-anchor</topology>
    </subcellularLocation>
</comment>
<evidence type="ECO:0000256" key="6">
    <source>
        <dbReference type="SAM" id="MobiDB-lite"/>
    </source>
</evidence>
<evidence type="ECO:0000256" key="4">
    <source>
        <dbReference type="ARBA" id="ARBA00022729"/>
    </source>
</evidence>
<feature type="domain" description="Gram-positive cocci surface proteins LPxTG" evidence="9">
    <location>
        <begin position="171"/>
        <end position="209"/>
    </location>
</feature>
<evidence type="ECO:0000256" key="2">
    <source>
        <dbReference type="ARBA" id="ARBA00022512"/>
    </source>
</evidence>
<keyword evidence="3" id="KW-0964">Secreted</keyword>
<dbReference type="Pfam" id="PF00746">
    <property type="entry name" value="Gram_pos_anchor"/>
    <property type="match status" value="1"/>
</dbReference>
<sequence length="211" mass="22693">MKMLAKLTRKYWGLVKMKKVTFALAAALTFGGIGTVATTASAESNGLDKDCSDFSSYDEVVNYWNSKGYSATNDPERLDGWGNKVDDGIPCEAPSGYDTSKINGIGKKEETTKEETTNESTKEESTTEEQPAKEETATDDTKKEESTTDESTKETTVTKEDNSSEQPATSDKKEGEELPETASNNPLGVAAGLAVAAAGMVVFTRRKNSKA</sequence>
<dbReference type="NCBIfam" id="TIGR01167">
    <property type="entry name" value="LPXTG_anchor"/>
    <property type="match status" value="1"/>
</dbReference>
<keyword evidence="5" id="KW-0572">Peptidoglycan-anchor</keyword>
<keyword evidence="2" id="KW-0134">Cell wall</keyword>
<evidence type="ECO:0000256" key="7">
    <source>
        <dbReference type="SAM" id="Phobius"/>
    </source>
</evidence>
<keyword evidence="10" id="KW-0614">Plasmid</keyword>
<keyword evidence="7" id="KW-0472">Membrane</keyword>
<keyword evidence="7" id="KW-1133">Transmembrane helix</keyword>
<reference evidence="10 11" key="1">
    <citation type="submission" date="2019-10" db="EMBL/GenBank/DDBJ databases">
        <title>Complete genome sequences for adaption low water activity.</title>
        <authorList>
            <person name="Zhao L."/>
            <person name="Zhong J."/>
        </authorList>
    </citation>
    <scope>NUCLEOTIDE SEQUENCE [LARGE SCALE GENOMIC DNA]</scope>
    <source>
        <strain evidence="10 11">FDU301</strain>
        <plasmid evidence="11">pfdu301a</plasmid>
    </source>
</reference>
<feature type="transmembrane region" description="Helical" evidence="7">
    <location>
        <begin position="187"/>
        <end position="204"/>
    </location>
</feature>
<evidence type="ECO:0000259" key="9">
    <source>
        <dbReference type="Pfam" id="PF00746"/>
    </source>
</evidence>